<name>A0ABT0YYP6_9FLAO</name>
<gene>
    <name evidence="3" type="ORF">NE848_04355</name>
</gene>
<dbReference type="RefSeq" id="WP_252110999.1">
    <property type="nucleotide sequence ID" value="NZ_JAMSCK010000002.1"/>
</dbReference>
<proteinExistence type="predicted"/>
<dbReference type="InterPro" id="IPR029063">
    <property type="entry name" value="SAM-dependent_MTases_sf"/>
</dbReference>
<dbReference type="GO" id="GO:0032259">
    <property type="term" value="P:methylation"/>
    <property type="evidence" value="ECO:0007669"/>
    <property type="project" value="UniProtKB-KW"/>
</dbReference>
<keyword evidence="3" id="KW-0489">Methyltransferase</keyword>
<dbReference type="Gene3D" id="3.40.50.150">
    <property type="entry name" value="Vaccinia Virus protein VP39"/>
    <property type="match status" value="1"/>
</dbReference>
<feature type="domain" description="Methyltransferase" evidence="2">
    <location>
        <begin position="49"/>
        <end position="143"/>
    </location>
</feature>
<dbReference type="EMBL" id="JAMSCK010000002">
    <property type="protein sequence ID" value="MCM8568597.1"/>
    <property type="molecule type" value="Genomic_DNA"/>
</dbReference>
<keyword evidence="4" id="KW-1185">Reference proteome</keyword>
<evidence type="ECO:0000259" key="2">
    <source>
        <dbReference type="Pfam" id="PF13649"/>
    </source>
</evidence>
<evidence type="ECO:0000256" key="1">
    <source>
        <dbReference type="ARBA" id="ARBA00022679"/>
    </source>
</evidence>
<dbReference type="GO" id="GO:0008168">
    <property type="term" value="F:methyltransferase activity"/>
    <property type="evidence" value="ECO:0007669"/>
    <property type="project" value="UniProtKB-KW"/>
</dbReference>
<organism evidence="3 4">
    <name type="scientific">Gramella jeungdoensis</name>
    <dbReference type="NCBI Taxonomy" id="708091"/>
    <lineage>
        <taxon>Bacteria</taxon>
        <taxon>Pseudomonadati</taxon>
        <taxon>Bacteroidota</taxon>
        <taxon>Flavobacteriia</taxon>
        <taxon>Flavobacteriales</taxon>
        <taxon>Flavobacteriaceae</taxon>
        <taxon>Christiangramia</taxon>
    </lineage>
</organism>
<sequence length="227" mass="26863">MEKGKDIGLEFNEFSRNYTNDMIGLAPHYLELVSCFVKYLPVNFNPVSILDLGCGNGNITAQLLPYFPKASYTLVDASAEMIEICRRQFKDFEMEYENKYFREFEFENEKYDLITAGFSLHHCENKEKRSLFKKIFSALKKGGIFSYSDLMISKNNPDHPRVLEEWKNFVNGNFPDGEKWSWVMEHYKAFDRPTDYLLQLEWLKSAGFNNVQFPFKKGYWMYLQAER</sequence>
<dbReference type="SUPFAM" id="SSF53335">
    <property type="entry name" value="S-adenosyl-L-methionine-dependent methyltransferases"/>
    <property type="match status" value="1"/>
</dbReference>
<dbReference type="Pfam" id="PF13649">
    <property type="entry name" value="Methyltransf_25"/>
    <property type="match status" value="1"/>
</dbReference>
<dbReference type="CDD" id="cd02440">
    <property type="entry name" value="AdoMet_MTases"/>
    <property type="match status" value="1"/>
</dbReference>
<evidence type="ECO:0000313" key="3">
    <source>
        <dbReference type="EMBL" id="MCM8568597.1"/>
    </source>
</evidence>
<comment type="caution">
    <text evidence="3">The sequence shown here is derived from an EMBL/GenBank/DDBJ whole genome shotgun (WGS) entry which is preliminary data.</text>
</comment>
<dbReference type="PANTHER" id="PTHR43861">
    <property type="entry name" value="TRANS-ACONITATE 2-METHYLTRANSFERASE-RELATED"/>
    <property type="match status" value="1"/>
</dbReference>
<dbReference type="Proteomes" id="UP001155077">
    <property type="component" value="Unassembled WGS sequence"/>
</dbReference>
<evidence type="ECO:0000313" key="4">
    <source>
        <dbReference type="Proteomes" id="UP001155077"/>
    </source>
</evidence>
<reference evidence="3" key="1">
    <citation type="submission" date="2022-06" db="EMBL/GenBank/DDBJ databases">
        <title>Gramella sediminis sp. nov., isolated from deep-sea sediment of the Indian Ocean.</title>
        <authorList>
            <person name="Yang L."/>
        </authorList>
    </citation>
    <scope>NUCLEOTIDE SEQUENCE</scope>
    <source>
        <strain evidence="3">HMD3159</strain>
    </source>
</reference>
<accession>A0ABT0YYP6</accession>
<protein>
    <submittedName>
        <fullName evidence="3">Class I SAM-dependent methyltransferase</fullName>
    </submittedName>
</protein>
<keyword evidence="1" id="KW-0808">Transferase</keyword>
<dbReference type="InterPro" id="IPR041698">
    <property type="entry name" value="Methyltransf_25"/>
</dbReference>